<dbReference type="Gene3D" id="3.30.70.330">
    <property type="match status" value="1"/>
</dbReference>
<dbReference type="PANTHER" id="PTHR19965:SF35">
    <property type="entry name" value="RNA ANNEALING PROTEIN YRA1"/>
    <property type="match status" value="1"/>
</dbReference>
<dbReference type="OMA" id="CSIHYDK"/>
<dbReference type="KEGG" id="smo:SELMODRAFT_8476"/>
<evidence type="ECO:0000256" key="2">
    <source>
        <dbReference type="PROSITE-ProRule" id="PRU00176"/>
    </source>
</evidence>
<dbReference type="CDD" id="cd12680">
    <property type="entry name" value="RRM_THOC4"/>
    <property type="match status" value="1"/>
</dbReference>
<evidence type="ECO:0000256" key="1">
    <source>
        <dbReference type="ARBA" id="ARBA00022884"/>
    </source>
</evidence>
<proteinExistence type="predicted"/>
<feature type="domain" description="RRM" evidence="3">
    <location>
        <begin position="5"/>
        <end position="80"/>
    </location>
</feature>
<reference evidence="5 6" key="1">
    <citation type="journal article" date="2011" name="Science">
        <title>The Selaginella genome identifies genetic changes associated with the evolution of vascular plants.</title>
        <authorList>
            <person name="Banks J.A."/>
            <person name="Nishiyama T."/>
            <person name="Hasebe M."/>
            <person name="Bowman J.L."/>
            <person name="Gribskov M."/>
            <person name="dePamphilis C."/>
            <person name="Albert V.A."/>
            <person name="Aono N."/>
            <person name="Aoyama T."/>
            <person name="Ambrose B.A."/>
            <person name="Ashton N.W."/>
            <person name="Axtell M.J."/>
            <person name="Barker E."/>
            <person name="Barker M.S."/>
            <person name="Bennetzen J.L."/>
            <person name="Bonawitz N.D."/>
            <person name="Chapple C."/>
            <person name="Cheng C."/>
            <person name="Correa L.G."/>
            <person name="Dacre M."/>
            <person name="DeBarry J."/>
            <person name="Dreyer I."/>
            <person name="Elias M."/>
            <person name="Engstrom E.M."/>
            <person name="Estelle M."/>
            <person name="Feng L."/>
            <person name="Finet C."/>
            <person name="Floyd S.K."/>
            <person name="Frommer W.B."/>
            <person name="Fujita T."/>
            <person name="Gramzow L."/>
            <person name="Gutensohn M."/>
            <person name="Harholt J."/>
            <person name="Hattori M."/>
            <person name="Heyl A."/>
            <person name="Hirai T."/>
            <person name="Hiwatashi Y."/>
            <person name="Ishikawa M."/>
            <person name="Iwata M."/>
            <person name="Karol K.G."/>
            <person name="Koehler B."/>
            <person name="Kolukisaoglu U."/>
            <person name="Kubo M."/>
            <person name="Kurata T."/>
            <person name="Lalonde S."/>
            <person name="Li K."/>
            <person name="Li Y."/>
            <person name="Litt A."/>
            <person name="Lyons E."/>
            <person name="Manning G."/>
            <person name="Maruyama T."/>
            <person name="Michael T.P."/>
            <person name="Mikami K."/>
            <person name="Miyazaki S."/>
            <person name="Morinaga S."/>
            <person name="Murata T."/>
            <person name="Mueller-Roeber B."/>
            <person name="Nelson D.R."/>
            <person name="Obara M."/>
            <person name="Oguri Y."/>
            <person name="Olmstead R.G."/>
            <person name="Onodera N."/>
            <person name="Petersen B.L."/>
            <person name="Pils B."/>
            <person name="Prigge M."/>
            <person name="Rensing S.A."/>
            <person name="Riano-Pachon D.M."/>
            <person name="Roberts A.W."/>
            <person name="Sato Y."/>
            <person name="Scheller H.V."/>
            <person name="Schulz B."/>
            <person name="Schulz C."/>
            <person name="Shakirov E.V."/>
            <person name="Shibagaki N."/>
            <person name="Shinohara N."/>
            <person name="Shippen D.E."/>
            <person name="Soerensen I."/>
            <person name="Sotooka R."/>
            <person name="Sugimoto N."/>
            <person name="Sugita M."/>
            <person name="Sumikawa N."/>
            <person name="Tanurdzic M."/>
            <person name="Theissen G."/>
            <person name="Ulvskov P."/>
            <person name="Wakazuki S."/>
            <person name="Weng J.K."/>
            <person name="Willats W.W."/>
            <person name="Wipf D."/>
            <person name="Wolf P.G."/>
            <person name="Yang L."/>
            <person name="Zimmer A.D."/>
            <person name="Zhu Q."/>
            <person name="Mitros T."/>
            <person name="Hellsten U."/>
            <person name="Loque D."/>
            <person name="Otillar R."/>
            <person name="Salamov A."/>
            <person name="Schmutz J."/>
            <person name="Shapiro H."/>
            <person name="Lindquist E."/>
            <person name="Lucas S."/>
            <person name="Rokhsar D."/>
            <person name="Grigoriev I.V."/>
        </authorList>
    </citation>
    <scope>NUCLEOTIDE SEQUENCE [LARGE SCALE GENOMIC DNA]</scope>
</reference>
<dbReference type="KEGG" id="smo:SELMODRAFT_7263"/>
<dbReference type="EMBL" id="GL377671">
    <property type="protein sequence ID" value="EFJ08680.1"/>
    <property type="molecule type" value="Genomic_DNA"/>
</dbReference>
<evidence type="ECO:0000313" key="5">
    <source>
        <dbReference type="EMBL" id="EFJ36697.1"/>
    </source>
</evidence>
<evidence type="ECO:0000259" key="3">
    <source>
        <dbReference type="PROSITE" id="PS50102"/>
    </source>
</evidence>
<sequence length="80" mass="9012">LDEGARLYVSNLDSGVSNDDIKELFSEIGELKQCSIHYDKVGRSKGTAEVYFARKERALVAMKQYNNVQLDGKPMVIDMI</sequence>
<dbReference type="InterPro" id="IPR012677">
    <property type="entry name" value="Nucleotide-bd_a/b_plait_sf"/>
</dbReference>
<dbReference type="SMART" id="SM00360">
    <property type="entry name" value="RRM"/>
    <property type="match status" value="1"/>
</dbReference>
<evidence type="ECO:0000313" key="4">
    <source>
        <dbReference type="EMBL" id="EFJ08680.1"/>
    </source>
</evidence>
<dbReference type="OrthoDB" id="1049195at2759"/>
<dbReference type="InterPro" id="IPR000504">
    <property type="entry name" value="RRM_dom"/>
</dbReference>
<dbReference type="InterPro" id="IPR051229">
    <property type="entry name" value="ALYREF_mRNA_export"/>
</dbReference>
<dbReference type="InParanoid" id="D8QTR9"/>
<dbReference type="Gramene" id="EFJ08680">
    <property type="protein sequence ID" value="EFJ08680"/>
    <property type="gene ID" value="SELMODRAFT_8476"/>
</dbReference>
<dbReference type="InterPro" id="IPR035979">
    <property type="entry name" value="RBD_domain_sf"/>
</dbReference>
<dbReference type="PROSITE" id="PS50102">
    <property type="entry name" value="RRM"/>
    <property type="match status" value="1"/>
</dbReference>
<keyword evidence="6" id="KW-1185">Reference proteome</keyword>
<protein>
    <recommendedName>
        <fullName evidence="3">RRM domain-containing protein</fullName>
    </recommendedName>
</protein>
<feature type="non-terminal residue" evidence="5">
    <location>
        <position position="80"/>
    </location>
</feature>
<dbReference type="eggNOG" id="KOG0533">
    <property type="taxonomic scope" value="Eukaryota"/>
</dbReference>
<evidence type="ECO:0000313" key="6">
    <source>
        <dbReference type="Proteomes" id="UP000001514"/>
    </source>
</evidence>
<dbReference type="AlphaFoldDB" id="D8QTR9"/>
<dbReference type="GO" id="GO:0003723">
    <property type="term" value="F:RNA binding"/>
    <property type="evidence" value="ECO:0007669"/>
    <property type="project" value="UniProtKB-UniRule"/>
</dbReference>
<gene>
    <name evidence="5" type="ORF">SELMODRAFT_7263</name>
    <name evidence="4" type="ORF">SELMODRAFT_8476</name>
</gene>
<dbReference type="SUPFAM" id="SSF54928">
    <property type="entry name" value="RNA-binding domain, RBD"/>
    <property type="match status" value="1"/>
</dbReference>
<dbReference type="Pfam" id="PF00076">
    <property type="entry name" value="RRM_1"/>
    <property type="match status" value="1"/>
</dbReference>
<feature type="non-terminal residue" evidence="5">
    <location>
        <position position="1"/>
    </location>
</feature>
<dbReference type="Proteomes" id="UP000001514">
    <property type="component" value="Unassembled WGS sequence"/>
</dbReference>
<dbReference type="HOGENOM" id="CLU_165211_0_0_1"/>
<dbReference type="Gramene" id="EFJ36697">
    <property type="protein sequence ID" value="EFJ36697"/>
    <property type="gene ID" value="SELMODRAFT_7263"/>
</dbReference>
<dbReference type="EMBL" id="GL377566">
    <property type="protein sequence ID" value="EFJ36697.1"/>
    <property type="molecule type" value="Genomic_DNA"/>
</dbReference>
<organism evidence="6">
    <name type="scientific">Selaginella moellendorffii</name>
    <name type="common">Spikemoss</name>
    <dbReference type="NCBI Taxonomy" id="88036"/>
    <lineage>
        <taxon>Eukaryota</taxon>
        <taxon>Viridiplantae</taxon>
        <taxon>Streptophyta</taxon>
        <taxon>Embryophyta</taxon>
        <taxon>Tracheophyta</taxon>
        <taxon>Lycopodiopsida</taxon>
        <taxon>Selaginellales</taxon>
        <taxon>Selaginellaceae</taxon>
        <taxon>Selaginella</taxon>
    </lineage>
</organism>
<dbReference type="PANTHER" id="PTHR19965">
    <property type="entry name" value="RNA AND EXPORT FACTOR BINDING PROTEIN"/>
    <property type="match status" value="1"/>
</dbReference>
<keyword evidence="1 2" id="KW-0694">RNA-binding</keyword>
<dbReference type="STRING" id="88036.D8QTR9"/>
<name>D8QTR9_SELML</name>
<accession>D8QTR9</accession>